<dbReference type="EMBL" id="LAZR01000467">
    <property type="protein sequence ID" value="KKN67700.1"/>
    <property type="molecule type" value="Genomic_DNA"/>
</dbReference>
<accession>A0A0F9SFM7</accession>
<proteinExistence type="predicted"/>
<evidence type="ECO:0000313" key="1">
    <source>
        <dbReference type="EMBL" id="KKN67700.1"/>
    </source>
</evidence>
<sequence>MVKLTEKQLYQTWLDIYYAEEISRDYLHDFEIEIKLLRKQNKKNKKMLKQAEEHYEKVYGYKPKKHK</sequence>
<dbReference type="AlphaFoldDB" id="A0A0F9SFM7"/>
<gene>
    <name evidence="1" type="ORF">LCGC14_0458440</name>
</gene>
<organism evidence="1">
    <name type="scientific">marine sediment metagenome</name>
    <dbReference type="NCBI Taxonomy" id="412755"/>
    <lineage>
        <taxon>unclassified sequences</taxon>
        <taxon>metagenomes</taxon>
        <taxon>ecological metagenomes</taxon>
    </lineage>
</organism>
<name>A0A0F9SFM7_9ZZZZ</name>
<reference evidence="1" key="1">
    <citation type="journal article" date="2015" name="Nature">
        <title>Complex archaea that bridge the gap between prokaryotes and eukaryotes.</title>
        <authorList>
            <person name="Spang A."/>
            <person name="Saw J.H."/>
            <person name="Jorgensen S.L."/>
            <person name="Zaremba-Niedzwiedzka K."/>
            <person name="Martijn J."/>
            <person name="Lind A.E."/>
            <person name="van Eijk R."/>
            <person name="Schleper C."/>
            <person name="Guy L."/>
            <person name="Ettema T.J."/>
        </authorList>
    </citation>
    <scope>NUCLEOTIDE SEQUENCE</scope>
</reference>
<comment type="caution">
    <text evidence="1">The sequence shown here is derived from an EMBL/GenBank/DDBJ whole genome shotgun (WGS) entry which is preliminary data.</text>
</comment>
<protein>
    <submittedName>
        <fullName evidence="1">Uncharacterized protein</fullName>
    </submittedName>
</protein>